<feature type="non-terminal residue" evidence="3">
    <location>
        <position position="1"/>
    </location>
</feature>
<reference evidence="3" key="1">
    <citation type="journal article" date="2020" name="Fungal Divers.">
        <title>Resolving the Mortierellaceae phylogeny through synthesis of multi-gene phylogenetics and phylogenomics.</title>
        <authorList>
            <person name="Vandepol N."/>
            <person name="Liber J."/>
            <person name="Desiro A."/>
            <person name="Na H."/>
            <person name="Kennedy M."/>
            <person name="Barry K."/>
            <person name="Grigoriev I.V."/>
            <person name="Miller A.N."/>
            <person name="O'Donnell K."/>
            <person name="Stajich J.E."/>
            <person name="Bonito G."/>
        </authorList>
    </citation>
    <scope>NUCLEOTIDE SEQUENCE</scope>
    <source>
        <strain evidence="3">NVP60</strain>
    </source>
</reference>
<dbReference type="PANTHER" id="PTHR40124:SF1">
    <property type="entry name" value="DISAGGREGATASE RELATED REPEAT PROTEIN"/>
    <property type="match status" value="1"/>
</dbReference>
<dbReference type="PANTHER" id="PTHR40124">
    <property type="match status" value="1"/>
</dbReference>
<dbReference type="EMBL" id="JAAAIN010000641">
    <property type="protein sequence ID" value="KAG0312158.1"/>
    <property type="molecule type" value="Genomic_DNA"/>
</dbReference>
<gene>
    <name evidence="3" type="ORF">BGZ97_011422</name>
</gene>
<dbReference type="InterPro" id="IPR048958">
    <property type="entry name" value="Polysacc_lyase_14"/>
</dbReference>
<dbReference type="AlphaFoldDB" id="A0A9P6UMW8"/>
<feature type="region of interest" description="Disordered" evidence="1">
    <location>
        <begin position="61"/>
        <end position="80"/>
    </location>
</feature>
<proteinExistence type="predicted"/>
<evidence type="ECO:0000259" key="2">
    <source>
        <dbReference type="Pfam" id="PF21294"/>
    </source>
</evidence>
<organism evidence="3 4">
    <name type="scientific">Linnemannia gamsii</name>
    <dbReference type="NCBI Taxonomy" id="64522"/>
    <lineage>
        <taxon>Eukaryota</taxon>
        <taxon>Fungi</taxon>
        <taxon>Fungi incertae sedis</taxon>
        <taxon>Mucoromycota</taxon>
        <taxon>Mortierellomycotina</taxon>
        <taxon>Mortierellomycetes</taxon>
        <taxon>Mortierellales</taxon>
        <taxon>Mortierellaceae</taxon>
        <taxon>Linnemannia</taxon>
    </lineage>
</organism>
<evidence type="ECO:0000313" key="4">
    <source>
        <dbReference type="Proteomes" id="UP000823405"/>
    </source>
</evidence>
<dbReference type="OrthoDB" id="2395160at2759"/>
<accession>A0A9P6UMW8</accession>
<name>A0A9P6UMW8_9FUNG</name>
<protein>
    <recommendedName>
        <fullName evidence="2">Polysaccharide lyase 14 domain-containing protein</fullName>
    </recommendedName>
</protein>
<dbReference type="Gene3D" id="2.60.120.200">
    <property type="match status" value="1"/>
</dbReference>
<feature type="compositionally biased region" description="Low complexity" evidence="1">
    <location>
        <begin position="61"/>
        <end position="78"/>
    </location>
</feature>
<keyword evidence="4" id="KW-1185">Reference proteome</keyword>
<dbReference type="Proteomes" id="UP000823405">
    <property type="component" value="Unassembled WGS sequence"/>
</dbReference>
<evidence type="ECO:0000256" key="1">
    <source>
        <dbReference type="SAM" id="MobiDB-lite"/>
    </source>
</evidence>
<dbReference type="Pfam" id="PF21294">
    <property type="entry name" value="Polysacc_lyase_14"/>
    <property type="match status" value="1"/>
</dbReference>
<evidence type="ECO:0000313" key="3">
    <source>
        <dbReference type="EMBL" id="KAG0312158.1"/>
    </source>
</evidence>
<sequence>MPNNPIQTVTANPTNNGERYLVQNWATTFHSIQIGGQDISFVDDPFKPIAAFSSSVQTASTTNSTSTLNTTSSTSTTSGQNGVSVDTMVLQLNYPKGSYAPSIGPVTGGAHFYSNPFGDKTPFSKMLVSYDVAFPAGFNWVLAGKLPGIYGGTPYDGCSGGVQSTGANCLTMRLMWRQNGVGEVYAYVPADPKSSFCRDSQVLCNDQYGKSIGRGQIYFQPGVWTRLDMVMELNEPAGNSNGTLQVYQDGNLAIHMNNIPYRSTGMVGFQGLLFSSFFGGSDSSYATPVDTMVYFRNVQLSVGPPAA</sequence>
<comment type="caution">
    <text evidence="3">The sequence shown here is derived from an EMBL/GenBank/DDBJ whole genome shotgun (WGS) entry which is preliminary data.</text>
</comment>
<feature type="domain" description="Polysaccharide lyase 14" evidence="2">
    <location>
        <begin position="86"/>
        <end position="298"/>
    </location>
</feature>